<evidence type="ECO:0000256" key="2">
    <source>
        <dbReference type="SAM" id="Phobius"/>
    </source>
</evidence>
<gene>
    <name evidence="3" type="ORF">MARA_03420</name>
</gene>
<keyword evidence="4" id="KW-1185">Reference proteome</keyword>
<dbReference type="EMBL" id="AP022592">
    <property type="protein sequence ID" value="BBY46912.1"/>
    <property type="molecule type" value="Genomic_DNA"/>
</dbReference>
<evidence type="ECO:0000313" key="4">
    <source>
        <dbReference type="Proteomes" id="UP000467428"/>
    </source>
</evidence>
<proteinExistence type="predicted"/>
<feature type="region of interest" description="Disordered" evidence="1">
    <location>
        <begin position="116"/>
        <end position="169"/>
    </location>
</feature>
<evidence type="ECO:0000313" key="3">
    <source>
        <dbReference type="EMBL" id="BBY46912.1"/>
    </source>
</evidence>
<protein>
    <submittedName>
        <fullName evidence="3">Uncharacterized protein</fullName>
    </submittedName>
</protein>
<sequence>MKERTWSARADLGAALPTEVLAVLGTAIAVAFDGPWWAGAAGGAVVGLLLFVVTVSRLTPWQWLKRAIGRLRHKEHRVEAAEFVDVDSDGKPLGVRVDEHTTVTMVHVWGGLHTHPVATAGRGDSKHSAAERDRRADAALRARCGRRRDRPGPPHLRRQLRPVLRPAPG</sequence>
<reference evidence="3 4" key="1">
    <citation type="journal article" date="2019" name="Emerg. Microbes Infect.">
        <title>Comprehensive subspecies identification of 175 nontuberculous mycobacteria species based on 7547 genomic profiles.</title>
        <authorList>
            <person name="Matsumoto Y."/>
            <person name="Kinjo T."/>
            <person name="Motooka D."/>
            <person name="Nabeya D."/>
            <person name="Jung N."/>
            <person name="Uechi K."/>
            <person name="Horii T."/>
            <person name="Iida T."/>
            <person name="Fujita J."/>
            <person name="Nakamura S."/>
        </authorList>
    </citation>
    <scope>NUCLEOTIDE SEQUENCE [LARGE SCALE GENOMIC DNA]</scope>
    <source>
        <strain evidence="3 4">JCM 18538</strain>
        <plasmid evidence="3">pJCM18538</plasmid>
    </source>
</reference>
<feature type="compositionally biased region" description="Basic residues" evidence="1">
    <location>
        <begin position="143"/>
        <end position="160"/>
    </location>
</feature>
<feature type="compositionally biased region" description="Basic and acidic residues" evidence="1">
    <location>
        <begin position="123"/>
        <end position="140"/>
    </location>
</feature>
<evidence type="ECO:0000256" key="1">
    <source>
        <dbReference type="SAM" id="MobiDB-lite"/>
    </source>
</evidence>
<geneLocation type="plasmid" evidence="3">
    <name>pJCM18538</name>
</geneLocation>
<feature type="transmembrane region" description="Helical" evidence="2">
    <location>
        <begin position="12"/>
        <end position="30"/>
    </location>
</feature>
<keyword evidence="3" id="KW-0614">Plasmid</keyword>
<keyword evidence="2" id="KW-0812">Transmembrane</keyword>
<organism evidence="3 4">
    <name type="scientific">Mycolicibacterium arabiense</name>
    <dbReference type="NCBI Taxonomy" id="1286181"/>
    <lineage>
        <taxon>Bacteria</taxon>
        <taxon>Bacillati</taxon>
        <taxon>Actinomycetota</taxon>
        <taxon>Actinomycetes</taxon>
        <taxon>Mycobacteriales</taxon>
        <taxon>Mycobacteriaceae</taxon>
        <taxon>Mycolicibacterium</taxon>
    </lineage>
</organism>
<feature type="transmembrane region" description="Helical" evidence="2">
    <location>
        <begin position="36"/>
        <end position="56"/>
    </location>
</feature>
<keyword evidence="2" id="KW-0472">Membrane</keyword>
<accession>A0A7I7RQS9</accession>
<dbReference type="KEGG" id="marz:MARA_03420"/>
<dbReference type="Proteomes" id="UP000467428">
    <property type="component" value="Plasmid pJCM18538"/>
</dbReference>
<dbReference type="AlphaFoldDB" id="A0A7I7RQS9"/>
<name>A0A7I7RQS9_9MYCO</name>
<keyword evidence="2" id="KW-1133">Transmembrane helix</keyword>